<organism evidence="1 2">
    <name type="scientific">Aliikangiella coralliicola</name>
    <dbReference type="NCBI Taxonomy" id="2592383"/>
    <lineage>
        <taxon>Bacteria</taxon>
        <taxon>Pseudomonadati</taxon>
        <taxon>Pseudomonadota</taxon>
        <taxon>Gammaproteobacteria</taxon>
        <taxon>Oceanospirillales</taxon>
        <taxon>Pleioneaceae</taxon>
        <taxon>Aliikangiella</taxon>
    </lineage>
</organism>
<dbReference type="AlphaFoldDB" id="A0A545UJ51"/>
<dbReference type="RefSeq" id="WP_142891554.1">
    <property type="nucleotide sequence ID" value="NZ_ML660160.1"/>
</dbReference>
<sequence length="91" mass="10703">MNKIEVSLYFFSEPEKFSRVYVSVEQNNSVEVLSFNILEECHFYKKFISWFENNISPTLSKYNFVFSGDSEFYFLLYSSLYSRGATVSLIG</sequence>
<accession>A0A545UJ51</accession>
<evidence type="ECO:0000313" key="2">
    <source>
        <dbReference type="Proteomes" id="UP000315439"/>
    </source>
</evidence>
<proteinExistence type="predicted"/>
<dbReference type="Proteomes" id="UP000315439">
    <property type="component" value="Unassembled WGS sequence"/>
</dbReference>
<comment type="caution">
    <text evidence="1">The sequence shown here is derived from an EMBL/GenBank/DDBJ whole genome shotgun (WGS) entry which is preliminary data.</text>
</comment>
<reference evidence="1 2" key="1">
    <citation type="submission" date="2019-07" db="EMBL/GenBank/DDBJ databases">
        <title>Draft genome for Aliikangiella sp. M105.</title>
        <authorList>
            <person name="Wang G."/>
        </authorList>
    </citation>
    <scope>NUCLEOTIDE SEQUENCE [LARGE SCALE GENOMIC DNA]</scope>
    <source>
        <strain evidence="1 2">M105</strain>
    </source>
</reference>
<gene>
    <name evidence="1" type="ORF">FLL46_01000</name>
</gene>
<protein>
    <submittedName>
        <fullName evidence="1">Uncharacterized protein</fullName>
    </submittedName>
</protein>
<dbReference type="EMBL" id="VIKS01000001">
    <property type="protein sequence ID" value="TQV89490.1"/>
    <property type="molecule type" value="Genomic_DNA"/>
</dbReference>
<keyword evidence="2" id="KW-1185">Reference proteome</keyword>
<evidence type="ECO:0000313" key="1">
    <source>
        <dbReference type="EMBL" id="TQV89490.1"/>
    </source>
</evidence>
<name>A0A545UJ51_9GAMM</name>